<sequence length="138" mass="15791">MSTTSTTSSSKPETPIEKSPAKPPPEDDGLRTAREPVPKGKWRRRAEKVMQWTWDCLVYAKQCLAETFEFLTDTYNREVLVYNLVLLVFAFVALGLSGYVLLTEIIRAYDDSELTKPALDIEPLQEVMDFWDEMIAPK</sequence>
<proteinExistence type="predicted"/>
<dbReference type="AlphaFoldDB" id="A0A1I7UGU3"/>
<evidence type="ECO:0000313" key="3">
    <source>
        <dbReference type="Proteomes" id="UP000095282"/>
    </source>
</evidence>
<name>A0A1I7UGU3_9PELO</name>
<accession>A0A1I7UGU3</accession>
<protein>
    <submittedName>
        <fullName evidence="4">Transmembrane protein</fullName>
    </submittedName>
</protein>
<reference evidence="4" key="1">
    <citation type="submission" date="2016-11" db="UniProtKB">
        <authorList>
            <consortium name="WormBaseParasite"/>
        </authorList>
    </citation>
    <scope>IDENTIFICATION</scope>
</reference>
<feature type="transmembrane region" description="Helical" evidence="2">
    <location>
        <begin position="80"/>
        <end position="102"/>
    </location>
</feature>
<feature type="compositionally biased region" description="Low complexity" evidence="1">
    <location>
        <begin position="1"/>
        <end position="10"/>
    </location>
</feature>
<keyword evidence="3" id="KW-1185">Reference proteome</keyword>
<dbReference type="WBParaSite" id="Csp11.Scaffold629.g9184.t1">
    <property type="protein sequence ID" value="Csp11.Scaffold629.g9184.t1"/>
    <property type="gene ID" value="Csp11.Scaffold629.g9184"/>
</dbReference>
<evidence type="ECO:0000256" key="1">
    <source>
        <dbReference type="SAM" id="MobiDB-lite"/>
    </source>
</evidence>
<keyword evidence="2" id="KW-0812">Transmembrane</keyword>
<evidence type="ECO:0000313" key="4">
    <source>
        <dbReference type="WBParaSite" id="Csp11.Scaffold629.g9184.t1"/>
    </source>
</evidence>
<feature type="region of interest" description="Disordered" evidence="1">
    <location>
        <begin position="1"/>
        <end position="45"/>
    </location>
</feature>
<feature type="compositionally biased region" description="Basic and acidic residues" evidence="1">
    <location>
        <begin position="14"/>
        <end position="38"/>
    </location>
</feature>
<organism evidence="3 4">
    <name type="scientific">Caenorhabditis tropicalis</name>
    <dbReference type="NCBI Taxonomy" id="1561998"/>
    <lineage>
        <taxon>Eukaryota</taxon>
        <taxon>Metazoa</taxon>
        <taxon>Ecdysozoa</taxon>
        <taxon>Nematoda</taxon>
        <taxon>Chromadorea</taxon>
        <taxon>Rhabditida</taxon>
        <taxon>Rhabditina</taxon>
        <taxon>Rhabditomorpha</taxon>
        <taxon>Rhabditoidea</taxon>
        <taxon>Rhabditidae</taxon>
        <taxon>Peloderinae</taxon>
        <taxon>Caenorhabditis</taxon>
    </lineage>
</organism>
<keyword evidence="2" id="KW-0472">Membrane</keyword>
<keyword evidence="2" id="KW-1133">Transmembrane helix</keyword>
<dbReference type="Proteomes" id="UP000095282">
    <property type="component" value="Unplaced"/>
</dbReference>
<evidence type="ECO:0000256" key="2">
    <source>
        <dbReference type="SAM" id="Phobius"/>
    </source>
</evidence>